<organism evidence="4 5">
    <name type="scientific">Treponema succinifaciens (strain ATCC 33096 / DSM 2489 / 6091)</name>
    <dbReference type="NCBI Taxonomy" id="869209"/>
    <lineage>
        <taxon>Bacteria</taxon>
        <taxon>Pseudomonadati</taxon>
        <taxon>Spirochaetota</taxon>
        <taxon>Spirochaetia</taxon>
        <taxon>Spirochaetales</taxon>
        <taxon>Treponemataceae</taxon>
        <taxon>Treponema</taxon>
    </lineage>
</organism>
<reference evidence="4 5" key="1">
    <citation type="journal article" date="2011" name="Stand. Genomic Sci.">
        <title>Complete genome sequence of Treponema succinifaciens type strain (6091).</title>
        <authorList>
            <person name="Han C."/>
            <person name="Gronow S."/>
            <person name="Teshima H."/>
            <person name="Lapidus A."/>
            <person name="Nolan M."/>
            <person name="Lucas S."/>
            <person name="Hammon N."/>
            <person name="Deshpande S."/>
            <person name="Cheng J.F."/>
            <person name="Zeytun A."/>
            <person name="Tapia R."/>
            <person name="Goodwin L."/>
            <person name="Pitluck S."/>
            <person name="Liolios K."/>
            <person name="Pagani I."/>
            <person name="Ivanova N."/>
            <person name="Mavromatis K."/>
            <person name="Mikhailova N."/>
            <person name="Huntemann M."/>
            <person name="Pati A."/>
            <person name="Chen A."/>
            <person name="Palaniappan K."/>
            <person name="Land M."/>
            <person name="Hauser L."/>
            <person name="Brambilla E.M."/>
            <person name="Rohde M."/>
            <person name="Goker M."/>
            <person name="Woyke T."/>
            <person name="Bristow J."/>
            <person name="Eisen J.A."/>
            <person name="Markowitz V."/>
            <person name="Hugenholtz P."/>
            <person name="Kyrpides N.C."/>
            <person name="Klenk H.P."/>
            <person name="Detter J.C."/>
        </authorList>
    </citation>
    <scope>NUCLEOTIDE SEQUENCE [LARGE SCALE GENOMIC DNA]</scope>
    <source>
        <strain evidence="5">ATCC 33096 / DSM 2489 / 6091</strain>
    </source>
</reference>
<dbReference type="GeneID" id="302999155"/>
<reference evidence="5" key="2">
    <citation type="submission" date="2011-04" db="EMBL/GenBank/DDBJ databases">
        <title>The complete genome of chromosome of Treponema succinifaciens DSM 2489.</title>
        <authorList>
            <person name="Lucas S."/>
            <person name="Copeland A."/>
            <person name="Lapidus A."/>
            <person name="Bruce D."/>
            <person name="Goodwin L."/>
            <person name="Pitluck S."/>
            <person name="Peters L."/>
            <person name="Kyrpides N."/>
            <person name="Mavromatis K."/>
            <person name="Ivanova N."/>
            <person name="Ovchinnikova G."/>
            <person name="Teshima H."/>
            <person name="Detter J.C."/>
            <person name="Tapia R."/>
            <person name="Han C."/>
            <person name="Land M."/>
            <person name="Hauser L."/>
            <person name="Markowitz V."/>
            <person name="Cheng J.-F."/>
            <person name="Hugenholtz P."/>
            <person name="Woyke T."/>
            <person name="Wu D."/>
            <person name="Gronow S."/>
            <person name="Wellnitz S."/>
            <person name="Brambilla E."/>
            <person name="Klenk H.-P."/>
            <person name="Eisen J.A."/>
        </authorList>
    </citation>
    <scope>NUCLEOTIDE SEQUENCE [LARGE SCALE GENOMIC DNA]</scope>
    <source>
        <strain evidence="5">ATCC 33096 / DSM 2489 / 6091</strain>
    </source>
</reference>
<feature type="domain" description="SLH" evidence="3">
    <location>
        <begin position="471"/>
        <end position="534"/>
    </location>
</feature>
<evidence type="ECO:0000256" key="1">
    <source>
        <dbReference type="SAM" id="MobiDB-lite"/>
    </source>
</evidence>
<accession>F2NW51</accession>
<dbReference type="InterPro" id="IPR001119">
    <property type="entry name" value="SLH_dom"/>
</dbReference>
<sequence length="701" mass="76899">MKKSIFKTIILISALALAAAPVFSQTKKKTQSKKTQPAETESTQSYWDGAPAVLKETPFKFEGGTGTLKDPYLIKTAEQLNSVRFGLSKHYKLIADIDLSNWGNWIPLGGTPAYGGAWIKKYPQAADAGCGEFTGSFDGNGHVISGMTIIDHNDDIFMGEAEATRAYALFGAIFPENNSFIRNLGVVNYTIDISHTKMKYNCDLRVAAISNYAAGVIVENCYTSGGKIKVHTGRAGKQTSRAYVMAGGMFTEIEDSKIINCYNASPIIITTSDTDYMNYNYTTTTRQLGDLRSARAGGIVMQMMYTHITGCMNAGEVTVPYANFGYGNSLAGGIVGKVVRLGQQFIEDLSPEMASTITSCYNIGKITGTYATGILGFTNTDCYISDCYNVGKLVLDEDNPQKDYIPTYKDDIIVQGCPILEYGKKYVHDNGIKVVHGSRWIDSPKLGRKILKAIPEDKLGIKPSEPEEATQIAGFTDVMSSDDFARSAPWAVEKGIAKPSSKTTFSPNEPCTRGQVVTYIYRWQGSPKVSGKNPFKDVKPSDSFYNAALWAYQKGFLEGKTFNGNAPCTRGDALEILWKCSGSMSMIAIDNFTDVPRSSKYQQPVSWAYYCAIAKPTTKTTFEPESVCTKGQIVTFIYQVEHTGVKDWMDTTQKNSNPKSSKKNAKSDSSQTDNALTDEDLDALLENARKQAEMLLNGNQF</sequence>
<dbReference type="PROSITE" id="PS51272">
    <property type="entry name" value="SLH"/>
    <property type="match status" value="1"/>
</dbReference>
<dbReference type="eggNOG" id="COG0810">
    <property type="taxonomic scope" value="Bacteria"/>
</dbReference>
<proteinExistence type="predicted"/>
<keyword evidence="5" id="KW-1185">Reference proteome</keyword>
<evidence type="ECO:0000313" key="5">
    <source>
        <dbReference type="Proteomes" id="UP000006852"/>
    </source>
</evidence>
<protein>
    <submittedName>
        <fullName evidence="4">S-layer domain-containing protein</fullName>
    </submittedName>
</protein>
<dbReference type="RefSeq" id="WP_013702162.1">
    <property type="nucleotide sequence ID" value="NC_015385.1"/>
</dbReference>
<evidence type="ECO:0000259" key="3">
    <source>
        <dbReference type="PROSITE" id="PS51272"/>
    </source>
</evidence>
<dbReference type="Gene3D" id="2.160.20.110">
    <property type="match status" value="1"/>
</dbReference>
<dbReference type="eggNOG" id="COG2138">
    <property type="taxonomic scope" value="Bacteria"/>
</dbReference>
<dbReference type="HOGENOM" id="CLU_393255_0_0_12"/>
<feature type="signal peptide" evidence="2">
    <location>
        <begin position="1"/>
        <end position="18"/>
    </location>
</feature>
<keyword evidence="2" id="KW-0732">Signal</keyword>
<evidence type="ECO:0000256" key="2">
    <source>
        <dbReference type="SAM" id="SignalP"/>
    </source>
</evidence>
<dbReference type="Proteomes" id="UP000006852">
    <property type="component" value="Chromosome"/>
</dbReference>
<dbReference type="EMBL" id="CP002631">
    <property type="protein sequence ID" value="AEB14906.1"/>
    <property type="molecule type" value="Genomic_DNA"/>
</dbReference>
<feature type="region of interest" description="Disordered" evidence="1">
    <location>
        <begin position="649"/>
        <end position="676"/>
    </location>
</feature>
<gene>
    <name evidence="4" type="ordered locus">Tresu_2033</name>
</gene>
<dbReference type="KEGG" id="tsu:Tresu_2033"/>
<feature type="chain" id="PRO_5003284125" evidence="2">
    <location>
        <begin position="19"/>
        <end position="701"/>
    </location>
</feature>
<dbReference type="STRING" id="869209.Tresu_2033"/>
<dbReference type="Pfam" id="PF00395">
    <property type="entry name" value="SLH"/>
    <property type="match status" value="3"/>
</dbReference>
<evidence type="ECO:0000313" key="4">
    <source>
        <dbReference type="EMBL" id="AEB14906.1"/>
    </source>
</evidence>
<dbReference type="AlphaFoldDB" id="F2NW51"/>
<name>F2NW51_TRES6</name>